<accession>A0A1V9Z8B0</accession>
<organism evidence="6 7">
    <name type="scientific">Achlya hypogyna</name>
    <name type="common">Oomycete</name>
    <name type="synonym">Protoachlya hypogyna</name>
    <dbReference type="NCBI Taxonomy" id="1202772"/>
    <lineage>
        <taxon>Eukaryota</taxon>
        <taxon>Sar</taxon>
        <taxon>Stramenopiles</taxon>
        <taxon>Oomycota</taxon>
        <taxon>Saprolegniomycetes</taxon>
        <taxon>Saprolegniales</taxon>
        <taxon>Achlyaceae</taxon>
        <taxon>Achlya</taxon>
    </lineage>
</organism>
<keyword evidence="3" id="KW-0539">Nucleus</keyword>
<comment type="subcellular location">
    <subcellularLocation>
        <location evidence="1">Nucleus</location>
    </subcellularLocation>
</comment>
<evidence type="ECO:0000256" key="2">
    <source>
        <dbReference type="ARBA" id="ARBA00023125"/>
    </source>
</evidence>
<keyword evidence="2 6" id="KW-0238">DNA-binding</keyword>
<dbReference type="GO" id="GO:0003700">
    <property type="term" value="F:DNA-binding transcription factor activity"/>
    <property type="evidence" value="ECO:0007669"/>
    <property type="project" value="InterPro"/>
</dbReference>
<dbReference type="AlphaFoldDB" id="A0A1V9Z8B0"/>
<reference evidence="6 7" key="1">
    <citation type="journal article" date="2014" name="Genome Biol. Evol.">
        <title>The secreted proteins of Achlya hypogyna and Thraustotheca clavata identify the ancestral oomycete secretome and reveal gene acquisitions by horizontal gene transfer.</title>
        <authorList>
            <person name="Misner I."/>
            <person name="Blouin N."/>
            <person name="Leonard G."/>
            <person name="Richards T.A."/>
            <person name="Lane C.E."/>
        </authorList>
    </citation>
    <scope>NUCLEOTIDE SEQUENCE [LARGE SCALE GENOMIC DNA]</scope>
    <source>
        <strain evidence="6 7">ATCC 48635</strain>
    </source>
</reference>
<dbReference type="STRING" id="1202772.A0A1V9Z8B0"/>
<gene>
    <name evidence="6" type="ORF">ACHHYP_01658</name>
</gene>
<proteinExistence type="inferred from homology"/>
<dbReference type="InterPro" id="IPR000232">
    <property type="entry name" value="HSF_DNA-bd"/>
</dbReference>
<dbReference type="SMART" id="SM00415">
    <property type="entry name" value="HSF"/>
    <property type="match status" value="1"/>
</dbReference>
<dbReference type="Gene3D" id="1.10.10.10">
    <property type="entry name" value="Winged helix-like DNA-binding domain superfamily/Winged helix DNA-binding domain"/>
    <property type="match status" value="1"/>
</dbReference>
<comment type="similarity">
    <text evidence="4">Belongs to the HSF family.</text>
</comment>
<name>A0A1V9Z8B0_ACHHY</name>
<dbReference type="PANTHER" id="PTHR10015:SF206">
    <property type="entry name" value="HSF-TYPE DNA-BINDING DOMAIN-CONTAINING PROTEIN"/>
    <property type="match status" value="1"/>
</dbReference>
<sequence>MSKLLVRLHLHQLLNSADGALFRLVHALRAEVWTRPFIVPKTFDMLGCCAPDTAAWSNNGRSFVVKSPKAFEKTMLPLYFKHNNFASFARQLRFYGFEKTKKLEVGPGSELGASMWEFTHPKFRRDDPSKMASIRRKTCTEPNSKWDKEDVDMLKSKMTTLQTQLSTLSEQIGLLTSMVHEFAEHVDEDEAAAAAGATLPYEAVDMLALDQDELYAEFDYDFFGSFCDKNTFEPMGLPLES</sequence>
<evidence type="ECO:0000259" key="5">
    <source>
        <dbReference type="SMART" id="SM00415"/>
    </source>
</evidence>
<dbReference type="Proteomes" id="UP000243579">
    <property type="component" value="Unassembled WGS sequence"/>
</dbReference>
<dbReference type="InterPro" id="IPR036390">
    <property type="entry name" value="WH_DNA-bd_sf"/>
</dbReference>
<dbReference type="PRINTS" id="PR00056">
    <property type="entry name" value="HSFDOMAIN"/>
</dbReference>
<feature type="domain" description="HSF-type DNA-binding" evidence="5">
    <location>
        <begin position="33"/>
        <end position="137"/>
    </location>
</feature>
<evidence type="ECO:0000313" key="7">
    <source>
        <dbReference type="Proteomes" id="UP000243579"/>
    </source>
</evidence>
<evidence type="ECO:0000256" key="3">
    <source>
        <dbReference type="ARBA" id="ARBA00023242"/>
    </source>
</evidence>
<dbReference type="OrthoDB" id="60033at2759"/>
<dbReference type="GO" id="GO:0043565">
    <property type="term" value="F:sequence-specific DNA binding"/>
    <property type="evidence" value="ECO:0007669"/>
    <property type="project" value="InterPro"/>
</dbReference>
<dbReference type="EMBL" id="JNBR01000373">
    <property type="protein sequence ID" value="OQR94162.1"/>
    <property type="molecule type" value="Genomic_DNA"/>
</dbReference>
<evidence type="ECO:0000313" key="6">
    <source>
        <dbReference type="EMBL" id="OQR94162.1"/>
    </source>
</evidence>
<evidence type="ECO:0000256" key="4">
    <source>
        <dbReference type="RuleBase" id="RU004020"/>
    </source>
</evidence>
<dbReference type="Pfam" id="PF00447">
    <property type="entry name" value="HSF_DNA-bind"/>
    <property type="match status" value="1"/>
</dbReference>
<protein>
    <submittedName>
        <fullName evidence="6">HSF-type DNA-binding</fullName>
    </submittedName>
</protein>
<dbReference type="GO" id="GO:0005634">
    <property type="term" value="C:nucleus"/>
    <property type="evidence" value="ECO:0007669"/>
    <property type="project" value="UniProtKB-SubCell"/>
</dbReference>
<dbReference type="SUPFAM" id="SSF46785">
    <property type="entry name" value="Winged helix' DNA-binding domain"/>
    <property type="match status" value="1"/>
</dbReference>
<comment type="caution">
    <text evidence="6">The sequence shown here is derived from an EMBL/GenBank/DDBJ whole genome shotgun (WGS) entry which is preliminary data.</text>
</comment>
<dbReference type="PANTHER" id="PTHR10015">
    <property type="entry name" value="HEAT SHOCK TRANSCRIPTION FACTOR"/>
    <property type="match status" value="1"/>
</dbReference>
<keyword evidence="7" id="KW-1185">Reference proteome</keyword>
<evidence type="ECO:0000256" key="1">
    <source>
        <dbReference type="ARBA" id="ARBA00004123"/>
    </source>
</evidence>
<dbReference type="InterPro" id="IPR036388">
    <property type="entry name" value="WH-like_DNA-bd_sf"/>
</dbReference>